<organism evidence="6 7">
    <name type="scientific">Cotesia typhae</name>
    <dbReference type="NCBI Taxonomy" id="2053667"/>
    <lineage>
        <taxon>Eukaryota</taxon>
        <taxon>Metazoa</taxon>
        <taxon>Ecdysozoa</taxon>
        <taxon>Arthropoda</taxon>
        <taxon>Hexapoda</taxon>
        <taxon>Insecta</taxon>
        <taxon>Pterygota</taxon>
        <taxon>Neoptera</taxon>
        <taxon>Endopterygota</taxon>
        <taxon>Hymenoptera</taxon>
        <taxon>Apocrita</taxon>
        <taxon>Ichneumonoidea</taxon>
        <taxon>Braconidae</taxon>
        <taxon>Microgastrinae</taxon>
        <taxon>Cotesia</taxon>
    </lineage>
</organism>
<sequence>MDAPYEDPIITCPVDKAHRIAKSKLQKHLIKCLKANGLGDKMVCPFNSLHVIYISEKEKHMAECESYAKLCVTSTELAEKPNYSGVVPYEEALDQSEMQDGNRRSSNAEPESTDRPTALENKDKKNDTHEGGSINQEEDEYIFTENEIFEEFHEYVNPSGTEDDDSSAIASPVGSKSKKKLIEGTETETDNLLQEEGYDNIVCGLLTKFKVRDI</sequence>
<evidence type="ECO:0000313" key="6">
    <source>
        <dbReference type="EMBL" id="KAG8038876.1"/>
    </source>
</evidence>
<dbReference type="InterPro" id="IPR051591">
    <property type="entry name" value="UPF0224_FAM112_RNA_Proc"/>
</dbReference>
<dbReference type="Proteomes" id="UP000729913">
    <property type="component" value="Unassembled WGS sequence"/>
</dbReference>
<evidence type="ECO:0000313" key="7">
    <source>
        <dbReference type="Proteomes" id="UP000729913"/>
    </source>
</evidence>
<reference evidence="6" key="2">
    <citation type="submission" date="2021-04" db="EMBL/GenBank/DDBJ databases">
        <title>Genome-wide patterns of bracovirus chromosomal integration into multiple host tissues during parasitism.</title>
        <authorList>
            <person name="Chebbi M.A.C."/>
        </authorList>
    </citation>
    <scope>NUCLEOTIDE SEQUENCE</scope>
    <source>
        <tissue evidence="6">Whole body</tissue>
    </source>
</reference>
<proteinExistence type="predicted"/>
<evidence type="ECO:0000256" key="3">
    <source>
        <dbReference type="ARBA" id="ARBA00022833"/>
    </source>
</evidence>
<feature type="domain" description="CHHC U11-48K-type" evidence="5">
    <location>
        <begin position="41"/>
        <end position="68"/>
    </location>
</feature>
<dbReference type="Pfam" id="PF05253">
    <property type="entry name" value="zf-U11-48K"/>
    <property type="match status" value="2"/>
</dbReference>
<accession>A0A8J5QTW6</accession>
<keyword evidence="2" id="KW-0863">Zinc-finger</keyword>
<evidence type="ECO:0000256" key="4">
    <source>
        <dbReference type="SAM" id="MobiDB-lite"/>
    </source>
</evidence>
<keyword evidence="1" id="KW-0479">Metal-binding</keyword>
<keyword evidence="3" id="KW-0862">Zinc</keyword>
<dbReference type="AlphaFoldDB" id="A0A8J5QTW6"/>
<dbReference type="OrthoDB" id="5839404at2759"/>
<reference evidence="6" key="1">
    <citation type="submission" date="2020-03" db="EMBL/GenBank/DDBJ databases">
        <authorList>
            <person name="Chebbi M.A."/>
            <person name="Drezen J.M."/>
        </authorList>
    </citation>
    <scope>NUCLEOTIDE SEQUENCE</scope>
    <source>
        <tissue evidence="6">Whole body</tissue>
    </source>
</reference>
<comment type="caution">
    <text evidence="6">The sequence shown here is derived from an EMBL/GenBank/DDBJ whole genome shotgun (WGS) entry which is preliminary data.</text>
</comment>
<protein>
    <recommendedName>
        <fullName evidence="5">CHHC U11-48K-type domain-containing protein</fullName>
    </recommendedName>
</protein>
<evidence type="ECO:0000256" key="2">
    <source>
        <dbReference type="ARBA" id="ARBA00022771"/>
    </source>
</evidence>
<dbReference type="GO" id="GO:0008270">
    <property type="term" value="F:zinc ion binding"/>
    <property type="evidence" value="ECO:0007669"/>
    <property type="project" value="UniProtKB-KW"/>
</dbReference>
<dbReference type="InterPro" id="IPR022776">
    <property type="entry name" value="TRM13/UPF0224_CHHC_Znf_dom"/>
</dbReference>
<dbReference type="PANTHER" id="PTHR21402:SF5">
    <property type="entry name" value="GAMETOCYTE SPECIFIC FACTOR 1"/>
    <property type="match status" value="1"/>
</dbReference>
<keyword evidence="7" id="KW-1185">Reference proteome</keyword>
<feature type="compositionally biased region" description="Polar residues" evidence="4">
    <location>
        <begin position="96"/>
        <end position="110"/>
    </location>
</feature>
<gene>
    <name evidence="6" type="ORF">G9C98_003183</name>
</gene>
<evidence type="ECO:0000259" key="5">
    <source>
        <dbReference type="PROSITE" id="PS51800"/>
    </source>
</evidence>
<name>A0A8J5QTW6_9HYME</name>
<evidence type="ECO:0000256" key="1">
    <source>
        <dbReference type="ARBA" id="ARBA00022723"/>
    </source>
</evidence>
<feature type="region of interest" description="Disordered" evidence="4">
    <location>
        <begin position="158"/>
        <end position="182"/>
    </location>
</feature>
<dbReference type="EMBL" id="JAAOIC020000039">
    <property type="protein sequence ID" value="KAG8038876.1"/>
    <property type="molecule type" value="Genomic_DNA"/>
</dbReference>
<feature type="domain" description="CHHC U11-48K-type" evidence="5">
    <location>
        <begin position="9"/>
        <end position="36"/>
    </location>
</feature>
<dbReference type="PROSITE" id="PS51800">
    <property type="entry name" value="ZF_CHHC_U11_48K"/>
    <property type="match status" value="2"/>
</dbReference>
<feature type="region of interest" description="Disordered" evidence="4">
    <location>
        <begin position="94"/>
        <end position="140"/>
    </location>
</feature>
<dbReference type="PANTHER" id="PTHR21402">
    <property type="entry name" value="GAMETOCYTE SPECIFIC FACTOR 1-RELATED"/>
    <property type="match status" value="1"/>
</dbReference>
<feature type="compositionally biased region" description="Basic and acidic residues" evidence="4">
    <location>
        <begin position="120"/>
        <end position="130"/>
    </location>
</feature>